<dbReference type="GO" id="GO:0005886">
    <property type="term" value="C:plasma membrane"/>
    <property type="evidence" value="ECO:0007669"/>
    <property type="project" value="UniProtKB-SubCell"/>
</dbReference>
<keyword evidence="5 7" id="KW-1133">Transmembrane helix</keyword>
<keyword evidence="6 7" id="KW-0472">Membrane</keyword>
<organism evidence="9 10">
    <name type="scientific">Microbacterium esteraromaticum</name>
    <dbReference type="NCBI Taxonomy" id="57043"/>
    <lineage>
        <taxon>Bacteria</taxon>
        <taxon>Bacillati</taxon>
        <taxon>Actinomycetota</taxon>
        <taxon>Actinomycetes</taxon>
        <taxon>Micrococcales</taxon>
        <taxon>Microbacteriaceae</taxon>
        <taxon>Microbacterium</taxon>
    </lineage>
</organism>
<evidence type="ECO:0000256" key="4">
    <source>
        <dbReference type="ARBA" id="ARBA00022692"/>
    </source>
</evidence>
<dbReference type="RefSeq" id="WP_206821137.1">
    <property type="nucleotide sequence ID" value="NZ_CP063379.1"/>
</dbReference>
<keyword evidence="2 7" id="KW-0813">Transport</keyword>
<dbReference type="AlphaFoldDB" id="A0A939DTY1"/>
<evidence type="ECO:0000256" key="7">
    <source>
        <dbReference type="RuleBase" id="RU363032"/>
    </source>
</evidence>
<accession>A0A939DTY1</accession>
<dbReference type="GO" id="GO:0071916">
    <property type="term" value="F:dipeptide transmembrane transporter activity"/>
    <property type="evidence" value="ECO:0007669"/>
    <property type="project" value="TreeGrafter"/>
</dbReference>
<dbReference type="PANTHER" id="PTHR43386:SF1">
    <property type="entry name" value="D,D-DIPEPTIDE TRANSPORT SYSTEM PERMEASE PROTEIN DDPC-RELATED"/>
    <property type="match status" value="1"/>
</dbReference>
<dbReference type="PROSITE" id="PS50928">
    <property type="entry name" value="ABC_TM1"/>
    <property type="match status" value="1"/>
</dbReference>
<dbReference type="InterPro" id="IPR050366">
    <property type="entry name" value="BP-dependent_transpt_permease"/>
</dbReference>
<dbReference type="EMBL" id="JAEMWU010000001">
    <property type="protein sequence ID" value="MBN8205135.1"/>
    <property type="molecule type" value="Genomic_DNA"/>
</dbReference>
<evidence type="ECO:0000256" key="3">
    <source>
        <dbReference type="ARBA" id="ARBA00022475"/>
    </source>
</evidence>
<dbReference type="Gene3D" id="1.10.3720.10">
    <property type="entry name" value="MetI-like"/>
    <property type="match status" value="1"/>
</dbReference>
<evidence type="ECO:0000259" key="8">
    <source>
        <dbReference type="PROSITE" id="PS50928"/>
    </source>
</evidence>
<feature type="domain" description="ABC transmembrane type-1" evidence="8">
    <location>
        <begin position="74"/>
        <end position="266"/>
    </location>
</feature>
<feature type="transmembrane region" description="Helical" evidence="7">
    <location>
        <begin position="12"/>
        <end position="31"/>
    </location>
</feature>
<keyword evidence="4 7" id="KW-0812">Transmembrane</keyword>
<feature type="transmembrane region" description="Helical" evidence="7">
    <location>
        <begin position="78"/>
        <end position="101"/>
    </location>
</feature>
<comment type="caution">
    <text evidence="9">The sequence shown here is derived from an EMBL/GenBank/DDBJ whole genome shotgun (WGS) entry which is preliminary data.</text>
</comment>
<evidence type="ECO:0000313" key="10">
    <source>
        <dbReference type="Proteomes" id="UP000664385"/>
    </source>
</evidence>
<evidence type="ECO:0000256" key="1">
    <source>
        <dbReference type="ARBA" id="ARBA00004651"/>
    </source>
</evidence>
<dbReference type="CDD" id="cd06261">
    <property type="entry name" value="TM_PBP2"/>
    <property type="match status" value="1"/>
</dbReference>
<evidence type="ECO:0000256" key="5">
    <source>
        <dbReference type="ARBA" id="ARBA00022989"/>
    </source>
</evidence>
<gene>
    <name evidence="9" type="ORF">JF543_04085</name>
</gene>
<proteinExistence type="inferred from homology"/>
<dbReference type="SUPFAM" id="SSF161098">
    <property type="entry name" value="MetI-like"/>
    <property type="match status" value="1"/>
</dbReference>
<protein>
    <submittedName>
        <fullName evidence="9">ABC transporter permease</fullName>
    </submittedName>
</protein>
<sequence length="304" mass="32293">MPRIMRNPKVAVGIGILGFFALLAVLGPWFVESVLGINPIAVDYEAIASPPSSDHWLGTNMTGQDVFAQLIIGARGSVVVGVLSGTIATVLAVLVGTASGYLGGNTDRTINAIVNILMTLPGFALLFIIAGYVQNPGYVLVAMVIGLLAWPGGARVIRSQTLSLRSRDFTSALRTSGESTWRIIVVEVIPHLYGIISAMFLTALVGGIFAEASLAFLGLGDTSGITWGTMIAQAQSSGAILRGQWWYFLPPGLCIALIGFATAMINFGLDEVTNPRLNATLAARTRAYTARQRAERRRNKEVTA</sequence>
<comment type="similarity">
    <text evidence="7">Belongs to the binding-protein-dependent transport system permease family.</text>
</comment>
<evidence type="ECO:0000313" key="9">
    <source>
        <dbReference type="EMBL" id="MBN8205135.1"/>
    </source>
</evidence>
<feature type="transmembrane region" description="Helical" evidence="7">
    <location>
        <begin position="192"/>
        <end position="217"/>
    </location>
</feature>
<dbReference type="InterPro" id="IPR035906">
    <property type="entry name" value="MetI-like_sf"/>
</dbReference>
<feature type="transmembrane region" description="Helical" evidence="7">
    <location>
        <begin position="113"/>
        <end position="132"/>
    </location>
</feature>
<feature type="transmembrane region" description="Helical" evidence="7">
    <location>
        <begin position="245"/>
        <end position="269"/>
    </location>
</feature>
<reference evidence="9" key="1">
    <citation type="submission" date="2020-12" db="EMBL/GenBank/DDBJ databases">
        <title>PHA producing bacteria isolated from mangrove.</title>
        <authorList>
            <person name="Zheng W."/>
            <person name="Yu S."/>
            <person name="Huang Y."/>
        </authorList>
    </citation>
    <scope>NUCLEOTIDE SEQUENCE</scope>
    <source>
        <strain evidence="9">GN8-5</strain>
    </source>
</reference>
<comment type="subcellular location">
    <subcellularLocation>
        <location evidence="1 7">Cell membrane</location>
        <topology evidence="1 7">Multi-pass membrane protein</topology>
    </subcellularLocation>
</comment>
<feature type="transmembrane region" description="Helical" evidence="7">
    <location>
        <begin position="138"/>
        <end position="157"/>
    </location>
</feature>
<dbReference type="Pfam" id="PF00528">
    <property type="entry name" value="BPD_transp_1"/>
    <property type="match status" value="1"/>
</dbReference>
<dbReference type="InterPro" id="IPR000515">
    <property type="entry name" value="MetI-like"/>
</dbReference>
<evidence type="ECO:0000256" key="6">
    <source>
        <dbReference type="ARBA" id="ARBA00023136"/>
    </source>
</evidence>
<name>A0A939DTY1_9MICO</name>
<keyword evidence="3" id="KW-1003">Cell membrane</keyword>
<dbReference type="PANTHER" id="PTHR43386">
    <property type="entry name" value="OLIGOPEPTIDE TRANSPORT SYSTEM PERMEASE PROTEIN APPC"/>
    <property type="match status" value="1"/>
</dbReference>
<evidence type="ECO:0000256" key="2">
    <source>
        <dbReference type="ARBA" id="ARBA00022448"/>
    </source>
</evidence>
<dbReference type="Proteomes" id="UP000664385">
    <property type="component" value="Unassembled WGS sequence"/>
</dbReference>